<protein>
    <submittedName>
        <fullName evidence="3">DUF6493 family protein</fullName>
    </submittedName>
</protein>
<evidence type="ECO:0000313" key="3">
    <source>
        <dbReference type="EMBL" id="MDA0183054.1"/>
    </source>
</evidence>
<gene>
    <name evidence="3" type="ORF">OJ997_22285</name>
</gene>
<evidence type="ECO:0000259" key="1">
    <source>
        <dbReference type="Pfam" id="PF20103"/>
    </source>
</evidence>
<accession>A0A9X3ND92</accession>
<name>A0A9X3ND92_9ACTN</name>
<feature type="domain" description="DUF7824" evidence="2">
    <location>
        <begin position="487"/>
        <end position="557"/>
    </location>
</feature>
<dbReference type="EMBL" id="JAPDDP010000046">
    <property type="protein sequence ID" value="MDA0183054.1"/>
    <property type="molecule type" value="Genomic_DNA"/>
</dbReference>
<feature type="domain" description="DUF6493" evidence="1">
    <location>
        <begin position="67"/>
        <end position="259"/>
    </location>
</feature>
<dbReference type="AlphaFoldDB" id="A0A9X3ND92"/>
<sequence>MLDGIVNRDARRVARALRGLPEAERRALAPELLRHARGIAGTGGESVVHVALAGTATLTEIRRLGIWSASTIDVEQGLAVLLDRRPDWLQEYAEWRLTGDALDSPWTLVRGLVRAGAIERPGPPYLSALIRASRPRYHGGEAAAELVAADPTLLEREVWDLLTSDTGEESLRAADVTNDWAPGAGWNEVIRARLPRERVLNAVLDGLANDMVAYRAAWHTKLWKDLAPTPAELAARADRLRVLLGAAAEAIVAFAVEQLTRAKVPVPADDLAPALAAASKKTVRGALKLLGDEPAAATIALGHADAAVQGAALDRLERTTLDDGARDGLLRHLDLLSATMRPRAEALLGLALPATEEVVAVDVSELPEAIRTALNFGGPLPPAPIAGEPVLGEPVPPLETVEALAQSLAERHEYGPPFPEDERQLDAILRHCATREPFEGALAPFVESLRELSVDGWLLWPRGVAASWLTGTEPKWRDGPSSVDFLRLHTVGTRAARGEAGPLLALPTHVGGWIDARVLVQRVVASGTRVDEVELAQAILRLALDHRAEALAAAADLPGASGAALRCAFGGEPVEAGSWVADAARAVAGLTPIVAKVVHHQTFKGDALRVRVPTGPVGGGPLGAALGGIGGDGWYDSHDFPARTDLAAAAAIRRISRYLDSTESVPTAGALLPRLLPPRQPIAPLTVRFLVLALGSGAPGEHLLAVDVLIAAIEDGRVDALPPDDVGLIKPNRLAARLTTIAEAGPLHGAVVRELLDASIHLVPARSGPLLVLFDELCAQTSTGPRRSREHLRTSKHKAAKALLNRHGDPPAEEAQLALAARARRARRWMAAT</sequence>
<dbReference type="InterPro" id="IPR045472">
    <property type="entry name" value="DUF6493"/>
</dbReference>
<dbReference type="InterPro" id="IPR056726">
    <property type="entry name" value="DUF7824"/>
</dbReference>
<evidence type="ECO:0000259" key="2">
    <source>
        <dbReference type="Pfam" id="PF25148"/>
    </source>
</evidence>
<proteinExistence type="predicted"/>
<dbReference type="Pfam" id="PF25148">
    <property type="entry name" value="DUF7824"/>
    <property type="match status" value="1"/>
</dbReference>
<keyword evidence="4" id="KW-1185">Reference proteome</keyword>
<evidence type="ECO:0000313" key="4">
    <source>
        <dbReference type="Proteomes" id="UP001147653"/>
    </source>
</evidence>
<reference evidence="3" key="1">
    <citation type="submission" date="2022-10" db="EMBL/GenBank/DDBJ databases">
        <title>The WGS of Solirubrobacter phytolaccae KCTC 29190.</title>
        <authorList>
            <person name="Jiang Z."/>
        </authorList>
    </citation>
    <scope>NUCLEOTIDE SEQUENCE</scope>
    <source>
        <strain evidence="3">KCTC 29190</strain>
    </source>
</reference>
<comment type="caution">
    <text evidence="3">The sequence shown here is derived from an EMBL/GenBank/DDBJ whole genome shotgun (WGS) entry which is preliminary data.</text>
</comment>
<dbReference type="RefSeq" id="WP_270027438.1">
    <property type="nucleotide sequence ID" value="NZ_JAPDDP010000046.1"/>
</dbReference>
<dbReference type="Proteomes" id="UP001147653">
    <property type="component" value="Unassembled WGS sequence"/>
</dbReference>
<dbReference type="Pfam" id="PF20103">
    <property type="entry name" value="DUF6493"/>
    <property type="match status" value="1"/>
</dbReference>
<organism evidence="3 4">
    <name type="scientific">Solirubrobacter phytolaccae</name>
    <dbReference type="NCBI Taxonomy" id="1404360"/>
    <lineage>
        <taxon>Bacteria</taxon>
        <taxon>Bacillati</taxon>
        <taxon>Actinomycetota</taxon>
        <taxon>Thermoleophilia</taxon>
        <taxon>Solirubrobacterales</taxon>
        <taxon>Solirubrobacteraceae</taxon>
        <taxon>Solirubrobacter</taxon>
    </lineage>
</organism>